<gene>
    <name evidence="1" type="ORF">HY544_03420</name>
</gene>
<reference evidence="1" key="1">
    <citation type="submission" date="2020-07" db="EMBL/GenBank/DDBJ databases">
        <title>Huge and variable diversity of episymbiotic CPR bacteria and DPANN archaea in groundwater ecosystems.</title>
        <authorList>
            <person name="He C.Y."/>
            <person name="Keren R."/>
            <person name="Whittaker M."/>
            <person name="Farag I.F."/>
            <person name="Doudna J."/>
            <person name="Cate J.H.D."/>
            <person name="Banfield J.F."/>
        </authorList>
    </citation>
    <scope>NUCLEOTIDE SEQUENCE</scope>
    <source>
        <strain evidence="1">NC_groundwater_1296_Ag_S-0.2um_52_80</strain>
    </source>
</reference>
<name>A0A8T3YNE9_9ARCH</name>
<proteinExistence type="predicted"/>
<dbReference type="AlphaFoldDB" id="A0A8T3YNE9"/>
<sequence length="169" mass="19622">MARLKTRNTGEFGAELDYRAKRIANLKVAKKNLEDGVGLIRLIGGTRLPFPEVIGTTPRERRHFDYKRLQRISGADSFRKLPELQRALINQKKIVLEEMQSIEQLLKRNRYTPEEIEEILGKQSIEKARGLLKNDSSGELHTAVLKLGDARDYLKRVEQMIRRKRKEGR</sequence>
<organism evidence="1 2">
    <name type="scientific">Candidatus Iainarchaeum sp</name>
    <dbReference type="NCBI Taxonomy" id="3101447"/>
    <lineage>
        <taxon>Archaea</taxon>
        <taxon>Candidatus Iainarchaeota</taxon>
        <taxon>Candidatus Iainarchaeia</taxon>
        <taxon>Candidatus Iainarchaeales</taxon>
        <taxon>Candidatus Iainarchaeaceae</taxon>
        <taxon>Candidatus Iainarchaeum</taxon>
    </lineage>
</organism>
<dbReference type="EMBL" id="JACQPB010000034">
    <property type="protein sequence ID" value="MBI4210528.1"/>
    <property type="molecule type" value="Genomic_DNA"/>
</dbReference>
<protein>
    <submittedName>
        <fullName evidence="1">Uncharacterized protein</fullName>
    </submittedName>
</protein>
<accession>A0A8T3YNE9</accession>
<evidence type="ECO:0000313" key="1">
    <source>
        <dbReference type="EMBL" id="MBI4210528.1"/>
    </source>
</evidence>
<dbReference type="Proteomes" id="UP000732298">
    <property type="component" value="Unassembled WGS sequence"/>
</dbReference>
<comment type="caution">
    <text evidence="1">The sequence shown here is derived from an EMBL/GenBank/DDBJ whole genome shotgun (WGS) entry which is preliminary data.</text>
</comment>
<evidence type="ECO:0000313" key="2">
    <source>
        <dbReference type="Proteomes" id="UP000732298"/>
    </source>
</evidence>